<feature type="domain" description="Glycosyltransferase subfamily 4-like N-terminal" evidence="2">
    <location>
        <begin position="20"/>
        <end position="214"/>
    </location>
</feature>
<protein>
    <submittedName>
        <fullName evidence="3">Glycosyltransferase family 4 protein</fullName>
    </submittedName>
</protein>
<proteinExistence type="predicted"/>
<evidence type="ECO:0000259" key="2">
    <source>
        <dbReference type="Pfam" id="PF13439"/>
    </source>
</evidence>
<gene>
    <name evidence="3" type="ORF">FJY75_00375</name>
</gene>
<dbReference type="InterPro" id="IPR001296">
    <property type="entry name" value="Glyco_trans_1"/>
</dbReference>
<dbReference type="EMBL" id="VGIY01000004">
    <property type="protein sequence ID" value="MBM3316282.1"/>
    <property type="molecule type" value="Genomic_DNA"/>
</dbReference>
<dbReference type="GO" id="GO:0016757">
    <property type="term" value="F:glycosyltransferase activity"/>
    <property type="evidence" value="ECO:0007669"/>
    <property type="project" value="InterPro"/>
</dbReference>
<dbReference type="Pfam" id="PF00534">
    <property type="entry name" value="Glycos_transf_1"/>
    <property type="match status" value="1"/>
</dbReference>
<name>A0A937X8V2_UNCEI</name>
<dbReference type="SUPFAM" id="SSF53756">
    <property type="entry name" value="UDP-Glycosyltransferase/glycogen phosphorylase"/>
    <property type="match status" value="1"/>
</dbReference>
<accession>A0A937X8V2</accession>
<evidence type="ECO:0000313" key="3">
    <source>
        <dbReference type="EMBL" id="MBM3316282.1"/>
    </source>
</evidence>
<dbReference type="Proteomes" id="UP000748308">
    <property type="component" value="Unassembled WGS sequence"/>
</dbReference>
<comment type="caution">
    <text evidence="3">The sequence shown here is derived from an EMBL/GenBank/DDBJ whole genome shotgun (WGS) entry which is preliminary data.</text>
</comment>
<sequence length="428" mass="44508">MSVPLRICVLARSLPLHRAGGFELHTAALIAELAAAGHAVTAITSRLPAGLRADEEAAAATLAPRGAVSLAACRRGIPGRYDLGYWPESRRIFARIAAREPFDLLVGAGWGAAGVLAARREPSAGRRAPDAFPAAMIAHGSPRAELRAKRRRLGAGPAYALHWARWRLGAARLARAASRCDRIVAVSASVAERMAEEFPGCAGRIVVVPNGVDLAGAPRAACAGLPSPEAEAASRPLRIAASGRLHADKGIEQLLRAAAELRPRYPRLEVAIAGEGPRGPALQALAGRLLPQGAVRFHGHLPRPLLLERLAGADLYVFPSTGDEGLPLALLEAMGLGLPVVASRVSGVTDALRDGREGLLVPPGDARALAGAMAALLEEPDRARSLGRAARERCLAEFSAARMLADLRGALEALARAGTAPGTEAAPD</sequence>
<evidence type="ECO:0000313" key="4">
    <source>
        <dbReference type="Proteomes" id="UP000748308"/>
    </source>
</evidence>
<feature type="domain" description="Glycosyl transferase family 1" evidence="1">
    <location>
        <begin position="235"/>
        <end position="393"/>
    </location>
</feature>
<dbReference type="CDD" id="cd03801">
    <property type="entry name" value="GT4_PimA-like"/>
    <property type="match status" value="1"/>
</dbReference>
<dbReference type="Pfam" id="PF13439">
    <property type="entry name" value="Glyco_transf_4"/>
    <property type="match status" value="1"/>
</dbReference>
<dbReference type="PANTHER" id="PTHR12526:SF636">
    <property type="entry name" value="BLL3647 PROTEIN"/>
    <property type="match status" value="1"/>
</dbReference>
<dbReference type="PANTHER" id="PTHR12526">
    <property type="entry name" value="GLYCOSYLTRANSFERASE"/>
    <property type="match status" value="1"/>
</dbReference>
<reference evidence="3" key="1">
    <citation type="submission" date="2019-03" db="EMBL/GenBank/DDBJ databases">
        <title>Lake Tanganyika Metagenome-Assembled Genomes (MAGs).</title>
        <authorList>
            <person name="Tran P."/>
        </authorList>
    </citation>
    <scope>NUCLEOTIDE SEQUENCE</scope>
    <source>
        <strain evidence="3">M_DeepCast_400m_m2_100</strain>
    </source>
</reference>
<dbReference type="Gene3D" id="3.40.50.2000">
    <property type="entry name" value="Glycogen Phosphorylase B"/>
    <property type="match status" value="2"/>
</dbReference>
<organism evidence="3 4">
    <name type="scientific">Eiseniibacteriota bacterium</name>
    <dbReference type="NCBI Taxonomy" id="2212470"/>
    <lineage>
        <taxon>Bacteria</taxon>
        <taxon>Candidatus Eiseniibacteriota</taxon>
    </lineage>
</organism>
<evidence type="ECO:0000259" key="1">
    <source>
        <dbReference type="Pfam" id="PF00534"/>
    </source>
</evidence>
<dbReference type="InterPro" id="IPR028098">
    <property type="entry name" value="Glyco_trans_4-like_N"/>
</dbReference>
<dbReference type="AlphaFoldDB" id="A0A937X8V2"/>